<dbReference type="RefSeq" id="WP_092963331.1">
    <property type="nucleotide sequence ID" value="NZ_FOSQ01000023.1"/>
</dbReference>
<dbReference type="EMBL" id="FOSQ01000023">
    <property type="protein sequence ID" value="SFL13236.1"/>
    <property type="molecule type" value="Genomic_DNA"/>
</dbReference>
<organism evidence="1 2">
    <name type="scientific">Falsiroseomonas stagni DSM 19981</name>
    <dbReference type="NCBI Taxonomy" id="1123062"/>
    <lineage>
        <taxon>Bacteria</taxon>
        <taxon>Pseudomonadati</taxon>
        <taxon>Pseudomonadota</taxon>
        <taxon>Alphaproteobacteria</taxon>
        <taxon>Acetobacterales</taxon>
        <taxon>Roseomonadaceae</taxon>
        <taxon>Falsiroseomonas</taxon>
    </lineage>
</organism>
<proteinExistence type="predicted"/>
<keyword evidence="2" id="KW-1185">Reference proteome</keyword>
<gene>
    <name evidence="1" type="ORF">SAMN02745775_12336</name>
</gene>
<name>A0A1I4F8X2_9PROT</name>
<dbReference type="Proteomes" id="UP000199473">
    <property type="component" value="Unassembled WGS sequence"/>
</dbReference>
<dbReference type="AlphaFoldDB" id="A0A1I4F8X2"/>
<accession>A0A1I4F8X2</accession>
<evidence type="ECO:0000313" key="1">
    <source>
        <dbReference type="EMBL" id="SFL13236.1"/>
    </source>
</evidence>
<dbReference type="STRING" id="1123062.SAMN02745775_12336"/>
<protein>
    <submittedName>
        <fullName evidence="1">Uncharacterized protein</fullName>
    </submittedName>
</protein>
<sequence length="259" mass="27342">MNLMPGGPLRALAKVVLLGGVALGAACLVVPGPVTGALAELRDRLGWSEAACQAAPSACLADRSAALARRQAELREARVIIEQGLSAIESEEARLRNLLDANLGQQALLRQRIAEVARSGIERVSFVGRWLSMADVEQQAGSLVAEQALFEETLLRQLPPRREALNRARQETMLTDSRIASTLATLEAERALLAAGRPIQLAGPLLASLSGAERWVNGAVGNVRTTLELARGQRASGPGQGAAPAFDFQSWRSAGLSGS</sequence>
<reference evidence="1 2" key="1">
    <citation type="submission" date="2016-10" db="EMBL/GenBank/DDBJ databases">
        <authorList>
            <person name="de Groot N.N."/>
        </authorList>
    </citation>
    <scope>NUCLEOTIDE SEQUENCE [LARGE SCALE GENOMIC DNA]</scope>
    <source>
        <strain evidence="1 2">DSM 19981</strain>
    </source>
</reference>
<evidence type="ECO:0000313" key="2">
    <source>
        <dbReference type="Proteomes" id="UP000199473"/>
    </source>
</evidence>